<evidence type="ECO:0000256" key="10">
    <source>
        <dbReference type="ARBA" id="ARBA00022705"/>
    </source>
</evidence>
<evidence type="ECO:0000256" key="7">
    <source>
        <dbReference type="ARBA" id="ARBA00022562"/>
    </source>
</evidence>
<evidence type="ECO:0000256" key="16">
    <source>
        <dbReference type="ARBA" id="ARBA00022806"/>
    </source>
</evidence>
<evidence type="ECO:0000256" key="2">
    <source>
        <dbReference type="ARBA" id="ARBA00001946"/>
    </source>
</evidence>
<keyword evidence="12" id="KW-0479">Metal-binding</keyword>
<evidence type="ECO:0000256" key="8">
    <source>
        <dbReference type="ARBA" id="ARBA00022679"/>
    </source>
</evidence>
<comment type="catalytic activity">
    <reaction evidence="23">
        <text>ATP + H2O = ADP + phosphate + H(+)</text>
        <dbReference type="Rhea" id="RHEA:13065"/>
        <dbReference type="ChEBI" id="CHEBI:15377"/>
        <dbReference type="ChEBI" id="CHEBI:15378"/>
        <dbReference type="ChEBI" id="CHEBI:30616"/>
        <dbReference type="ChEBI" id="CHEBI:43474"/>
        <dbReference type="ChEBI" id="CHEBI:456216"/>
    </reaction>
</comment>
<keyword evidence="13" id="KW-0547">Nucleotide-binding</keyword>
<protein>
    <recommendedName>
        <fullName evidence="6">Replication-associated protein</fullName>
    </recommendedName>
    <alternativeName>
        <fullName evidence="21">ATP-dependent helicase Rep</fullName>
    </alternativeName>
    <alternativeName>
        <fullName evidence="22">RepP</fullName>
    </alternativeName>
</protein>
<comment type="similarity">
    <text evidence="4">Belongs to the nanoviruses/circoviruses replication-associated protein family.</text>
</comment>
<keyword evidence="20" id="KW-0511">Multifunctional enzyme</keyword>
<keyword evidence="8" id="KW-0808">Transferase</keyword>
<dbReference type="GO" id="GO:0016787">
    <property type="term" value="F:hydrolase activity"/>
    <property type="evidence" value="ECO:0007669"/>
    <property type="project" value="UniProtKB-KW"/>
</dbReference>
<evidence type="ECO:0000256" key="9">
    <source>
        <dbReference type="ARBA" id="ARBA00022695"/>
    </source>
</evidence>
<dbReference type="Gene3D" id="3.40.1310.20">
    <property type="match status" value="1"/>
</dbReference>
<keyword evidence="17" id="KW-0067">ATP-binding</keyword>
<dbReference type="GO" id="GO:0042025">
    <property type="term" value="C:host cell nucleus"/>
    <property type="evidence" value="ECO:0007669"/>
    <property type="project" value="UniProtKB-SubCell"/>
</dbReference>
<keyword evidence="10" id="KW-0235">DNA replication</keyword>
<evidence type="ECO:0000256" key="4">
    <source>
        <dbReference type="ARBA" id="ARBA00008545"/>
    </source>
</evidence>
<feature type="domain" description="CRESS-DNA virus Rep endonuclease" evidence="24">
    <location>
        <begin position="2"/>
        <end position="100"/>
    </location>
</feature>
<evidence type="ECO:0000259" key="24">
    <source>
        <dbReference type="PROSITE" id="PS52020"/>
    </source>
</evidence>
<proteinExistence type="inferred from homology"/>
<evidence type="ECO:0000256" key="22">
    <source>
        <dbReference type="ARBA" id="ARBA00032243"/>
    </source>
</evidence>
<dbReference type="GO" id="GO:0006260">
    <property type="term" value="P:DNA replication"/>
    <property type="evidence" value="ECO:0007669"/>
    <property type="project" value="UniProtKB-KW"/>
</dbReference>
<dbReference type="Gene3D" id="3.40.50.300">
    <property type="entry name" value="P-loop containing nucleotide triphosphate hydrolases"/>
    <property type="match status" value="1"/>
</dbReference>
<evidence type="ECO:0000256" key="19">
    <source>
        <dbReference type="ARBA" id="ARBA00023125"/>
    </source>
</evidence>
<comment type="cofactor">
    <cofactor evidence="2">
        <name>Mg(2+)</name>
        <dbReference type="ChEBI" id="CHEBI:18420"/>
    </cofactor>
</comment>
<sequence>MSYARKRYVFTINNPTFEDYCAVVEFCTTSNCCYAVVGEEVGEKGTPHLQGFVNLRCKQRPKRLEELLGGRAWISPARGSDLDNKAYCQKERPYLECGEPQRQGQRSDLRDAVTALDEGMSLCDVARKWPVQYVMFGRGLQSYVTLTSNRQREWKTEVIILIGPPGCGKSRWAWEFESPAKYYKARGKWWDGYDGHETVVMDDFYGWLPYDDMLRICDRYPLRVETKGGSTQFLAKHVIVTSNRPPEEWYKEQYDQQALYRRITKYMIYEIDKFIEAPACMLKYPINC</sequence>
<dbReference type="InterPro" id="IPR049912">
    <property type="entry name" value="CRESS_DNA_REP"/>
</dbReference>
<accession>A0AAX1PC91</accession>
<dbReference type="KEGG" id="vg:80544173"/>
<keyword evidence="18" id="KW-0190">Covalent protein-DNA linkage</keyword>
<dbReference type="InterPro" id="IPR027417">
    <property type="entry name" value="P-loop_NTPase"/>
</dbReference>
<evidence type="ECO:0000256" key="1">
    <source>
        <dbReference type="ARBA" id="ARBA00001936"/>
    </source>
</evidence>
<evidence type="ECO:0000256" key="11">
    <source>
        <dbReference type="ARBA" id="ARBA00022722"/>
    </source>
</evidence>
<keyword evidence="15" id="KW-0378">Hydrolase</keyword>
<keyword evidence="9" id="KW-0548">Nucleotidyltransferase</keyword>
<organism evidence="25 26">
    <name type="scientific">WigFec circovirus 1</name>
    <dbReference type="NCBI Taxonomy" id="2873951"/>
    <lineage>
        <taxon>Viruses</taxon>
        <taxon>Monodnaviria</taxon>
        <taxon>Shotokuvirae</taxon>
        <taxon>Cressdnaviricota</taxon>
        <taxon>Arfiviricetes</taxon>
        <taxon>Cirlivirales</taxon>
        <taxon>Circoviridae</taxon>
        <taxon>Circovirus</taxon>
        <taxon>Circovirus naaleeli</taxon>
    </lineage>
</organism>
<name>A0AAX1PC91_9CIRC</name>
<keyword evidence="19" id="KW-0238">DNA-binding</keyword>
<evidence type="ECO:0000256" key="12">
    <source>
        <dbReference type="ARBA" id="ARBA00022723"/>
    </source>
</evidence>
<comment type="cofactor">
    <cofactor evidence="1">
        <name>Mn(2+)</name>
        <dbReference type="ChEBI" id="CHEBI:29035"/>
    </cofactor>
</comment>
<evidence type="ECO:0000256" key="14">
    <source>
        <dbReference type="ARBA" id="ARBA00022759"/>
    </source>
</evidence>
<evidence type="ECO:0000256" key="15">
    <source>
        <dbReference type="ARBA" id="ARBA00022801"/>
    </source>
</evidence>
<keyword evidence="26" id="KW-1185">Reference proteome</keyword>
<dbReference type="RefSeq" id="YP_010805280.1">
    <property type="nucleotide sequence ID" value="NC_077144.1"/>
</dbReference>
<evidence type="ECO:0000256" key="3">
    <source>
        <dbReference type="ARBA" id="ARBA00004147"/>
    </source>
</evidence>
<comment type="subunit">
    <text evidence="5">Interacts with the capsid protein; this interaction relocates Rep into the nucleus.</text>
</comment>
<dbReference type="GO" id="GO:0003724">
    <property type="term" value="F:RNA helicase activity"/>
    <property type="evidence" value="ECO:0007669"/>
    <property type="project" value="InterPro"/>
</dbReference>
<evidence type="ECO:0000256" key="13">
    <source>
        <dbReference type="ARBA" id="ARBA00022741"/>
    </source>
</evidence>
<dbReference type="EMBL" id="MZ604582">
    <property type="protein sequence ID" value="QZU26807.1"/>
    <property type="molecule type" value="Genomic_DNA"/>
</dbReference>
<dbReference type="GO" id="GO:0005524">
    <property type="term" value="F:ATP binding"/>
    <property type="evidence" value="ECO:0007669"/>
    <property type="project" value="UniProtKB-KW"/>
</dbReference>
<dbReference type="PROSITE" id="PS52020">
    <property type="entry name" value="CRESS_DNA_REP"/>
    <property type="match status" value="1"/>
</dbReference>
<evidence type="ECO:0000256" key="20">
    <source>
        <dbReference type="ARBA" id="ARBA00023268"/>
    </source>
</evidence>
<dbReference type="GO" id="GO:0046872">
    <property type="term" value="F:metal ion binding"/>
    <property type="evidence" value="ECO:0007669"/>
    <property type="project" value="UniProtKB-KW"/>
</dbReference>
<comment type="subcellular location">
    <subcellularLocation>
        <location evidence="3">Host nucleus</location>
    </subcellularLocation>
</comment>
<dbReference type="SUPFAM" id="SSF52540">
    <property type="entry name" value="P-loop containing nucleoside triphosphate hydrolases"/>
    <property type="match status" value="1"/>
</dbReference>
<dbReference type="InterPro" id="IPR000605">
    <property type="entry name" value="Helicase_SF3_ssDNA/RNA_vir"/>
</dbReference>
<evidence type="ECO:0000256" key="21">
    <source>
        <dbReference type="ARBA" id="ARBA00030754"/>
    </source>
</evidence>
<evidence type="ECO:0000256" key="23">
    <source>
        <dbReference type="ARBA" id="ARBA00049360"/>
    </source>
</evidence>
<keyword evidence="11" id="KW-0540">Nuclease</keyword>
<evidence type="ECO:0000256" key="6">
    <source>
        <dbReference type="ARBA" id="ARBA00014531"/>
    </source>
</evidence>
<keyword evidence="14" id="KW-0255">Endonuclease</keyword>
<dbReference type="Pfam" id="PF00910">
    <property type="entry name" value="RNA_helicase"/>
    <property type="match status" value="1"/>
</dbReference>
<reference evidence="25 26" key="1">
    <citation type="submission" date="2021-07" db="EMBL/GenBank/DDBJ databases">
        <title>Novel viruses belonging to the Circoviridae family identified in wild waterfowl samples.</title>
        <authorList>
            <person name="Khalifeh A."/>
            <person name="Custer J."/>
            <person name="Kraberger S."/>
            <person name="Varsani A."/>
        </authorList>
    </citation>
    <scope>NUCLEOTIDE SEQUENCE [LARGE SCALE GENOMIC DNA]</scope>
    <source>
        <strain evidence="25">TBirdK19_657</strain>
    </source>
</reference>
<keyword evidence="16" id="KW-0347">Helicase</keyword>
<evidence type="ECO:0000256" key="18">
    <source>
        <dbReference type="ARBA" id="ARBA00023124"/>
    </source>
</evidence>
<dbReference type="GeneID" id="80544173"/>
<dbReference type="Proteomes" id="UP001157347">
    <property type="component" value="Segment"/>
</dbReference>
<evidence type="ECO:0000256" key="5">
    <source>
        <dbReference type="ARBA" id="ARBA00011448"/>
    </source>
</evidence>
<keyword evidence="7" id="KW-1048">Host nucleus</keyword>
<evidence type="ECO:0000313" key="26">
    <source>
        <dbReference type="Proteomes" id="UP001157347"/>
    </source>
</evidence>
<dbReference type="GO" id="GO:0016779">
    <property type="term" value="F:nucleotidyltransferase activity"/>
    <property type="evidence" value="ECO:0007669"/>
    <property type="project" value="UniProtKB-KW"/>
</dbReference>
<evidence type="ECO:0000313" key="25">
    <source>
        <dbReference type="EMBL" id="QZU26807.1"/>
    </source>
</evidence>
<dbReference type="GO" id="GO:0003677">
    <property type="term" value="F:DNA binding"/>
    <property type="evidence" value="ECO:0007669"/>
    <property type="project" value="UniProtKB-KW"/>
</dbReference>
<evidence type="ECO:0000256" key="17">
    <source>
        <dbReference type="ARBA" id="ARBA00022840"/>
    </source>
</evidence>
<dbReference type="Pfam" id="PF02407">
    <property type="entry name" value="Viral_Rep"/>
    <property type="match status" value="1"/>
</dbReference>
<dbReference type="GO" id="GO:0003723">
    <property type="term" value="F:RNA binding"/>
    <property type="evidence" value="ECO:0007669"/>
    <property type="project" value="InterPro"/>
</dbReference>
<dbReference type="GO" id="GO:0004519">
    <property type="term" value="F:endonuclease activity"/>
    <property type="evidence" value="ECO:0007669"/>
    <property type="project" value="UniProtKB-KW"/>
</dbReference>